<feature type="domain" description="E3 ubiquitin ligase UBR4 C-terminal" evidence="1">
    <location>
        <begin position="1"/>
        <end position="116"/>
    </location>
</feature>
<dbReference type="Proteomes" id="UP000265520">
    <property type="component" value="Unassembled WGS sequence"/>
</dbReference>
<dbReference type="GO" id="GO:0009926">
    <property type="term" value="P:auxin polar transport"/>
    <property type="evidence" value="ECO:0007669"/>
    <property type="project" value="TreeGrafter"/>
</dbReference>
<dbReference type="AlphaFoldDB" id="A0A392RRN5"/>
<dbReference type="GO" id="GO:0005829">
    <property type="term" value="C:cytosol"/>
    <property type="evidence" value="ECO:0007669"/>
    <property type="project" value="TreeGrafter"/>
</dbReference>
<accession>A0A392RRN5</accession>
<comment type="caution">
    <text evidence="2">The sequence shown here is derived from an EMBL/GenBank/DDBJ whole genome shotgun (WGS) entry which is preliminary data.</text>
</comment>
<dbReference type="GO" id="GO:0009506">
    <property type="term" value="C:plasmodesma"/>
    <property type="evidence" value="ECO:0007669"/>
    <property type="project" value="TreeGrafter"/>
</dbReference>
<dbReference type="InterPro" id="IPR025704">
    <property type="entry name" value="E3_Ub_ligase_UBR4_C"/>
</dbReference>
<evidence type="ECO:0000313" key="3">
    <source>
        <dbReference type="Proteomes" id="UP000265520"/>
    </source>
</evidence>
<name>A0A392RRN5_9FABA</name>
<reference evidence="2 3" key="1">
    <citation type="journal article" date="2018" name="Front. Plant Sci.">
        <title>Red Clover (Trifolium pratense) and Zigzag Clover (T. medium) - A Picture of Genomic Similarities and Differences.</title>
        <authorList>
            <person name="Dluhosova J."/>
            <person name="Istvanek J."/>
            <person name="Nedelnik J."/>
            <person name="Repkova J."/>
        </authorList>
    </citation>
    <scope>NUCLEOTIDE SEQUENCE [LARGE SCALE GENOMIC DNA]</scope>
    <source>
        <strain evidence="3">cv. 10/8</strain>
        <tissue evidence="2">Leaf</tissue>
    </source>
</reference>
<evidence type="ECO:0000259" key="1">
    <source>
        <dbReference type="Pfam" id="PF13764"/>
    </source>
</evidence>
<feature type="non-terminal residue" evidence="2">
    <location>
        <position position="116"/>
    </location>
</feature>
<dbReference type="EMBL" id="LXQA010259377">
    <property type="protein sequence ID" value="MCI38754.1"/>
    <property type="molecule type" value="Genomic_DNA"/>
</dbReference>
<dbReference type="Pfam" id="PF13764">
    <property type="entry name" value="E3_UbLigase_R4"/>
    <property type="match status" value="1"/>
</dbReference>
<dbReference type="PANTHER" id="PTHR21725:SF1">
    <property type="entry name" value="E3 UBIQUITIN-PROTEIN LIGASE UBR4"/>
    <property type="match status" value="1"/>
</dbReference>
<proteinExistence type="predicted"/>
<dbReference type="InterPro" id="IPR045189">
    <property type="entry name" value="UBR4-like"/>
</dbReference>
<protein>
    <submittedName>
        <fullName evidence="2">Auxin transport protein BIG</fullName>
    </submittedName>
</protein>
<evidence type="ECO:0000313" key="2">
    <source>
        <dbReference type="EMBL" id="MCI38754.1"/>
    </source>
</evidence>
<dbReference type="PANTHER" id="PTHR21725">
    <property type="entry name" value="E3 UBIQUITIN-PROTEIN LIGASE UBR4"/>
    <property type="match status" value="1"/>
</dbReference>
<organism evidence="2 3">
    <name type="scientific">Trifolium medium</name>
    <dbReference type="NCBI Taxonomy" id="97028"/>
    <lineage>
        <taxon>Eukaryota</taxon>
        <taxon>Viridiplantae</taxon>
        <taxon>Streptophyta</taxon>
        <taxon>Embryophyta</taxon>
        <taxon>Tracheophyta</taxon>
        <taxon>Spermatophyta</taxon>
        <taxon>Magnoliopsida</taxon>
        <taxon>eudicotyledons</taxon>
        <taxon>Gunneridae</taxon>
        <taxon>Pentapetalae</taxon>
        <taxon>rosids</taxon>
        <taxon>fabids</taxon>
        <taxon>Fabales</taxon>
        <taxon>Fabaceae</taxon>
        <taxon>Papilionoideae</taxon>
        <taxon>50 kb inversion clade</taxon>
        <taxon>NPAAA clade</taxon>
        <taxon>Hologalegina</taxon>
        <taxon>IRL clade</taxon>
        <taxon>Trifolieae</taxon>
        <taxon>Trifolium</taxon>
    </lineage>
</organism>
<keyword evidence="3" id="KW-1185">Reference proteome</keyword>
<sequence length="116" mass="12868">MYCCKIRENRRALLKLGALGLLLETARRAFSVDAMEPAEGILLIVESLTLEANESDSISITQGSFTVTSEEAGTGEQAKKIVLMFLERLSHPLGIKKSNKQQRNTEMVARILPYLT</sequence>